<dbReference type="SUPFAM" id="SSF52540">
    <property type="entry name" value="P-loop containing nucleoside triphosphate hydrolases"/>
    <property type="match status" value="1"/>
</dbReference>
<accession>A0A239NLH4</accession>
<dbReference type="EMBL" id="FZPH01000009">
    <property type="protein sequence ID" value="SNT55198.1"/>
    <property type="molecule type" value="Genomic_DNA"/>
</dbReference>
<organism evidence="1 2">
    <name type="scientific">Asanoa hainanensis</name>
    <dbReference type="NCBI Taxonomy" id="560556"/>
    <lineage>
        <taxon>Bacteria</taxon>
        <taxon>Bacillati</taxon>
        <taxon>Actinomycetota</taxon>
        <taxon>Actinomycetes</taxon>
        <taxon>Micromonosporales</taxon>
        <taxon>Micromonosporaceae</taxon>
        <taxon>Asanoa</taxon>
    </lineage>
</organism>
<keyword evidence="1" id="KW-0808">Transferase</keyword>
<gene>
    <name evidence="1" type="ORF">SAMN05421812_109186</name>
</gene>
<keyword evidence="2" id="KW-1185">Reference proteome</keyword>
<protein>
    <submittedName>
        <fullName evidence="1">Uridine kinase</fullName>
    </submittedName>
</protein>
<evidence type="ECO:0000313" key="1">
    <source>
        <dbReference type="EMBL" id="SNT55198.1"/>
    </source>
</evidence>
<name>A0A239NLH4_9ACTN</name>
<dbReference type="RefSeq" id="WP_245871153.1">
    <property type="nucleotide sequence ID" value="NZ_FZPH01000009.1"/>
</dbReference>
<dbReference type="Proteomes" id="UP000198362">
    <property type="component" value="Unassembled WGS sequence"/>
</dbReference>
<evidence type="ECO:0000313" key="2">
    <source>
        <dbReference type="Proteomes" id="UP000198362"/>
    </source>
</evidence>
<dbReference type="Gene3D" id="3.40.50.300">
    <property type="entry name" value="P-loop containing nucleotide triphosphate hydrolases"/>
    <property type="match status" value="1"/>
</dbReference>
<keyword evidence="1" id="KW-0418">Kinase</keyword>
<dbReference type="InterPro" id="IPR027417">
    <property type="entry name" value="P-loop_NTPase"/>
</dbReference>
<dbReference type="AlphaFoldDB" id="A0A239NLH4"/>
<sequence>MDGPDGAGKTVFADGLAAVLRSRGRSVVRISLDDFHNVRAVRYRRGRSSPEGFWRDSYNYARFRADVLEPFGPNGSRRYRHAAHDLATDALLIPAPRLAPPDAVLVVDGLFLHRDELASAWDLSVFLDVPFTETAARMALRDGTHPDPDHPDLRRYVGAQRIYFAACAPLSRASVVIDNSDFDRPRIVRG</sequence>
<reference evidence="1 2" key="1">
    <citation type="submission" date="2017-06" db="EMBL/GenBank/DDBJ databases">
        <authorList>
            <person name="Kim H.J."/>
            <person name="Triplett B.A."/>
        </authorList>
    </citation>
    <scope>NUCLEOTIDE SEQUENCE [LARGE SCALE GENOMIC DNA]</scope>
    <source>
        <strain evidence="1 2">CGMCC 4.5593</strain>
    </source>
</reference>
<dbReference type="GO" id="GO:0016301">
    <property type="term" value="F:kinase activity"/>
    <property type="evidence" value="ECO:0007669"/>
    <property type="project" value="UniProtKB-KW"/>
</dbReference>
<proteinExistence type="predicted"/>